<feature type="chain" id="PRO_5012826521" evidence="8">
    <location>
        <begin position="28"/>
        <end position="858"/>
    </location>
</feature>
<dbReference type="AlphaFoldDB" id="A0A210Q543"/>
<evidence type="ECO:0000256" key="3">
    <source>
        <dbReference type="ARBA" id="ARBA00022692"/>
    </source>
</evidence>
<keyword evidence="6" id="KW-0325">Glycoprotein</keyword>
<dbReference type="PANTHER" id="PTHR22730:SF1">
    <property type="entry name" value="PROMININ-LIKE PROTEIN"/>
    <property type="match status" value="1"/>
</dbReference>
<keyword evidence="4 7" id="KW-1133">Transmembrane helix</keyword>
<dbReference type="OrthoDB" id="6229420at2759"/>
<feature type="signal peptide" evidence="8">
    <location>
        <begin position="1"/>
        <end position="27"/>
    </location>
</feature>
<evidence type="ECO:0000313" key="9">
    <source>
        <dbReference type="EMBL" id="OWF43854.1"/>
    </source>
</evidence>
<dbReference type="PANTHER" id="PTHR22730">
    <property type="entry name" value="PROMININ PROM PROTEIN"/>
    <property type="match status" value="1"/>
</dbReference>
<keyword evidence="3 7" id="KW-0812">Transmembrane</keyword>
<evidence type="ECO:0000313" key="10">
    <source>
        <dbReference type="Proteomes" id="UP000242188"/>
    </source>
</evidence>
<accession>A0A210Q543</accession>
<dbReference type="Pfam" id="PF05478">
    <property type="entry name" value="Prominin"/>
    <property type="match status" value="1"/>
</dbReference>
<feature type="transmembrane region" description="Helical" evidence="7">
    <location>
        <begin position="482"/>
        <end position="505"/>
    </location>
</feature>
<name>A0A210Q543_MIZYE</name>
<feature type="transmembrane region" description="Helical" evidence="7">
    <location>
        <begin position="788"/>
        <end position="808"/>
    </location>
</feature>
<sequence>MAVRLDGMWLGCLLVLVSAAGVGVVRAGIITDSYGNKAWGNGTITWGSVPTGIAYKTVNSYSNDGLGLLFSFTRSFINTVQPNDFPFSLIKDVLNNNFDIGERYMELVNYAMGFGICFVLGLLYVIFMPLCGCCFCCCRCCGNCGGNLKQVYDENEGCKRMGFAQALFLLAVCLLGSAACVYATNDRFTKALDYADVTIGTNLDDLSAYINNSASEFSYIALDMYDIVSNAVISDIGDLGPLVYNAISSSLDINTVIDSVIALDTTLNSISTNMAQVISDITAIKSTASTLESSINNLASDITTTKSSCSSDCVPTTACDSFSTSGLTMSADFSTLPDLSSTQSAVDAVVAQNLTGIASTASSALDGIATTVNSSTVTVRDSLQTTMNTFKGTLNTMVDDLIRNLDSEFATDKIKADMKTLFTTAKDYDLYRIYFGYGLMGVFSLIPLMFIIGILCGCACLGENVRPTERGCIPSCGGCLMILGTGLIFLLSGFLMLLTTLSFMIGGNLEKICQTLIDLTIFKEFLDVGGLTSFNLGEMLLDNATITISMYSLLIGCRANKAPFNLLHLDAILPLDSALNYSQYLGDIDSQLNDMTNNVDLSNFKVLTTDMQNSLNDFKTSGIDSIDFGTMNSTLAQSITSVDFTSLISSMTAIESLCTGTTQSRWQTHISTATTIRDVEIPAVESAKTALQTSLSALENSIGGVTAQIDHVLATAAEADNQIQNNVTSVLSSAAVTFKDQMLSYVDSYILKVRDMVYNDLAKCLPLWTLYESMTTMLCSYTVDALNGFWFGLGWGLLFAIPSVVMAVRASKYYRKMNEDEGYDDGVKPENEDIDYFEVRYNAMKKYKNRKVTPDYYD</sequence>
<keyword evidence="10" id="KW-1185">Reference proteome</keyword>
<dbReference type="Proteomes" id="UP000242188">
    <property type="component" value="Unassembled WGS sequence"/>
</dbReference>
<dbReference type="GO" id="GO:0016020">
    <property type="term" value="C:membrane"/>
    <property type="evidence" value="ECO:0007669"/>
    <property type="project" value="UniProtKB-SubCell"/>
</dbReference>
<proteinExistence type="inferred from homology"/>
<keyword evidence="5 7" id="KW-0472">Membrane</keyword>
<comment type="similarity">
    <text evidence="2">Belongs to the prominin family.</text>
</comment>
<organism evidence="9 10">
    <name type="scientific">Mizuhopecten yessoensis</name>
    <name type="common">Japanese scallop</name>
    <name type="synonym">Patinopecten yessoensis</name>
    <dbReference type="NCBI Taxonomy" id="6573"/>
    <lineage>
        <taxon>Eukaryota</taxon>
        <taxon>Metazoa</taxon>
        <taxon>Spiralia</taxon>
        <taxon>Lophotrochozoa</taxon>
        <taxon>Mollusca</taxon>
        <taxon>Bivalvia</taxon>
        <taxon>Autobranchia</taxon>
        <taxon>Pteriomorphia</taxon>
        <taxon>Pectinida</taxon>
        <taxon>Pectinoidea</taxon>
        <taxon>Pectinidae</taxon>
        <taxon>Mizuhopecten</taxon>
    </lineage>
</organism>
<evidence type="ECO:0000256" key="5">
    <source>
        <dbReference type="ARBA" id="ARBA00023136"/>
    </source>
</evidence>
<dbReference type="InterPro" id="IPR008795">
    <property type="entry name" value="Prominin"/>
</dbReference>
<evidence type="ECO:0000256" key="7">
    <source>
        <dbReference type="SAM" id="Phobius"/>
    </source>
</evidence>
<feature type="transmembrane region" description="Helical" evidence="7">
    <location>
        <begin position="434"/>
        <end position="461"/>
    </location>
</feature>
<evidence type="ECO:0000256" key="2">
    <source>
        <dbReference type="ARBA" id="ARBA00006058"/>
    </source>
</evidence>
<reference evidence="9 10" key="1">
    <citation type="journal article" date="2017" name="Nat. Ecol. Evol.">
        <title>Scallop genome provides insights into evolution of bilaterian karyotype and development.</title>
        <authorList>
            <person name="Wang S."/>
            <person name="Zhang J."/>
            <person name="Jiao W."/>
            <person name="Li J."/>
            <person name="Xun X."/>
            <person name="Sun Y."/>
            <person name="Guo X."/>
            <person name="Huan P."/>
            <person name="Dong B."/>
            <person name="Zhang L."/>
            <person name="Hu X."/>
            <person name="Sun X."/>
            <person name="Wang J."/>
            <person name="Zhao C."/>
            <person name="Wang Y."/>
            <person name="Wang D."/>
            <person name="Huang X."/>
            <person name="Wang R."/>
            <person name="Lv J."/>
            <person name="Li Y."/>
            <person name="Zhang Z."/>
            <person name="Liu B."/>
            <person name="Lu W."/>
            <person name="Hui Y."/>
            <person name="Liang J."/>
            <person name="Zhou Z."/>
            <person name="Hou R."/>
            <person name="Li X."/>
            <person name="Liu Y."/>
            <person name="Li H."/>
            <person name="Ning X."/>
            <person name="Lin Y."/>
            <person name="Zhao L."/>
            <person name="Xing Q."/>
            <person name="Dou J."/>
            <person name="Li Y."/>
            <person name="Mao J."/>
            <person name="Guo H."/>
            <person name="Dou H."/>
            <person name="Li T."/>
            <person name="Mu C."/>
            <person name="Jiang W."/>
            <person name="Fu Q."/>
            <person name="Fu X."/>
            <person name="Miao Y."/>
            <person name="Liu J."/>
            <person name="Yu Q."/>
            <person name="Li R."/>
            <person name="Liao H."/>
            <person name="Li X."/>
            <person name="Kong Y."/>
            <person name="Jiang Z."/>
            <person name="Chourrout D."/>
            <person name="Li R."/>
            <person name="Bao Z."/>
        </authorList>
    </citation>
    <scope>NUCLEOTIDE SEQUENCE [LARGE SCALE GENOMIC DNA]</scope>
    <source>
        <strain evidence="9 10">PY_sf001</strain>
    </source>
</reference>
<gene>
    <name evidence="9" type="ORF">KP79_PYT17610</name>
</gene>
<protein>
    <submittedName>
        <fullName evidence="9">Prominin-1-A</fullName>
    </submittedName>
</protein>
<evidence type="ECO:0000256" key="8">
    <source>
        <dbReference type="SAM" id="SignalP"/>
    </source>
</evidence>
<keyword evidence="8" id="KW-0732">Signal</keyword>
<dbReference type="EMBL" id="NEDP02004990">
    <property type="protein sequence ID" value="OWF43854.1"/>
    <property type="molecule type" value="Genomic_DNA"/>
</dbReference>
<comment type="subcellular location">
    <subcellularLocation>
        <location evidence="1">Membrane</location>
        <topology evidence="1">Multi-pass membrane protein</topology>
    </subcellularLocation>
</comment>
<feature type="transmembrane region" description="Helical" evidence="7">
    <location>
        <begin position="166"/>
        <end position="184"/>
    </location>
</feature>
<feature type="transmembrane region" description="Helical" evidence="7">
    <location>
        <begin position="107"/>
        <end position="127"/>
    </location>
</feature>
<evidence type="ECO:0000256" key="4">
    <source>
        <dbReference type="ARBA" id="ARBA00022989"/>
    </source>
</evidence>
<evidence type="ECO:0000256" key="1">
    <source>
        <dbReference type="ARBA" id="ARBA00004141"/>
    </source>
</evidence>
<comment type="caution">
    <text evidence="9">The sequence shown here is derived from an EMBL/GenBank/DDBJ whole genome shotgun (WGS) entry which is preliminary data.</text>
</comment>
<evidence type="ECO:0000256" key="6">
    <source>
        <dbReference type="ARBA" id="ARBA00023180"/>
    </source>
</evidence>